<accession>A0AAW4PK52</accession>
<protein>
    <recommendedName>
        <fullName evidence="3">DUF1102 domain-containing protein</fullName>
    </recommendedName>
</protein>
<gene>
    <name evidence="1" type="ORF">EGH21_00810</name>
</gene>
<dbReference type="Proteomes" id="UP001430377">
    <property type="component" value="Unassembled WGS sequence"/>
</dbReference>
<dbReference type="AlphaFoldDB" id="A0AAW4PK52"/>
<evidence type="ECO:0000313" key="2">
    <source>
        <dbReference type="Proteomes" id="UP001430377"/>
    </source>
</evidence>
<name>A0AAW4PK52_9EURY</name>
<organism evidence="1 2">
    <name type="scientific">Haloarcula rubra</name>
    <dbReference type="NCBI Taxonomy" id="2487747"/>
    <lineage>
        <taxon>Archaea</taxon>
        <taxon>Methanobacteriati</taxon>
        <taxon>Methanobacteriota</taxon>
        <taxon>Stenosarchaea group</taxon>
        <taxon>Halobacteria</taxon>
        <taxon>Halobacteriales</taxon>
        <taxon>Haloarculaceae</taxon>
        <taxon>Haloarcula</taxon>
    </lineage>
</organism>
<evidence type="ECO:0000313" key="1">
    <source>
        <dbReference type="EMBL" id="MBX0321559.1"/>
    </source>
</evidence>
<keyword evidence="2" id="KW-1185">Reference proteome</keyword>
<dbReference type="EMBL" id="RKLR01000001">
    <property type="protein sequence ID" value="MBX0321559.1"/>
    <property type="molecule type" value="Genomic_DNA"/>
</dbReference>
<reference evidence="1 2" key="1">
    <citation type="submission" date="2021-06" db="EMBL/GenBank/DDBJ databases">
        <title>Halomicroarcula sp. a new haloarchaeum isolated from saline soil.</title>
        <authorList>
            <person name="Duran-Viseras A."/>
            <person name="Sanchez-Porro C."/>
            <person name="Ventosa A."/>
        </authorList>
    </citation>
    <scope>NUCLEOTIDE SEQUENCE [LARGE SCALE GENOMIC DNA]</scope>
    <source>
        <strain evidence="1 2">F13</strain>
    </source>
</reference>
<dbReference type="RefSeq" id="WP_220616578.1">
    <property type="nucleotide sequence ID" value="NZ_RKLR01000001.1"/>
</dbReference>
<comment type="caution">
    <text evidence="1">The sequence shown here is derived from an EMBL/GenBank/DDBJ whole genome shotgun (WGS) entry which is preliminary data.</text>
</comment>
<evidence type="ECO:0008006" key="3">
    <source>
        <dbReference type="Google" id="ProtNLM"/>
    </source>
</evidence>
<proteinExistence type="predicted"/>
<sequence length="162" mass="17306">MMDYQRAIVLGVASVVVVTAVVSGPLVPGVTLTQEHDVAYGEGNATVAGVQFPDRVTVERASYGQEGYYLDIPPATVQFTSLSGSPTVTYRLSVAELGYSRSTVHFLDDGVGKRFEVTLQADSFGADELSRESYAGTLDVVVDDARSRRVVGQRNVTVEVVG</sequence>